<sequence length="155" mass="17606">MMIYQQFQDSQFFEPILMNHHPKPTLLYCTPPHSPVPMSSNLGHPNRSCVSCKKRKVKCDRKTPSCAACVKSKHRCYYTSEDEAIRQQHWIQTQRMNSQPAVVKNEYDLGSTNGSSFNDDSFLSLNVGNPTTPMTLISTGLRAIDDALHYLSYTC</sequence>
<evidence type="ECO:0000313" key="2">
    <source>
        <dbReference type="Proteomes" id="UP000789920"/>
    </source>
</evidence>
<protein>
    <submittedName>
        <fullName evidence="1">9873_t:CDS:1</fullName>
    </submittedName>
</protein>
<organism evidence="1 2">
    <name type="scientific">Racocetra persica</name>
    <dbReference type="NCBI Taxonomy" id="160502"/>
    <lineage>
        <taxon>Eukaryota</taxon>
        <taxon>Fungi</taxon>
        <taxon>Fungi incertae sedis</taxon>
        <taxon>Mucoromycota</taxon>
        <taxon>Glomeromycotina</taxon>
        <taxon>Glomeromycetes</taxon>
        <taxon>Diversisporales</taxon>
        <taxon>Gigasporaceae</taxon>
        <taxon>Racocetra</taxon>
    </lineage>
</organism>
<proteinExistence type="predicted"/>
<dbReference type="Proteomes" id="UP000789920">
    <property type="component" value="Unassembled WGS sequence"/>
</dbReference>
<accession>A0ACA9LM96</accession>
<dbReference type="EMBL" id="CAJVQC010004188">
    <property type="protein sequence ID" value="CAG8537271.1"/>
    <property type="molecule type" value="Genomic_DNA"/>
</dbReference>
<comment type="caution">
    <text evidence="1">The sequence shown here is derived from an EMBL/GenBank/DDBJ whole genome shotgun (WGS) entry which is preliminary data.</text>
</comment>
<keyword evidence="2" id="KW-1185">Reference proteome</keyword>
<gene>
    <name evidence="1" type="ORF">RPERSI_LOCUS3397</name>
</gene>
<evidence type="ECO:0000313" key="1">
    <source>
        <dbReference type="EMBL" id="CAG8537271.1"/>
    </source>
</evidence>
<name>A0ACA9LM96_9GLOM</name>
<reference evidence="1" key="1">
    <citation type="submission" date="2021-06" db="EMBL/GenBank/DDBJ databases">
        <authorList>
            <person name="Kallberg Y."/>
            <person name="Tangrot J."/>
            <person name="Rosling A."/>
        </authorList>
    </citation>
    <scope>NUCLEOTIDE SEQUENCE</scope>
    <source>
        <strain evidence="1">MA461A</strain>
    </source>
</reference>